<dbReference type="RefSeq" id="XP_022673453.1">
    <property type="nucleotide sequence ID" value="XM_022817718.1"/>
</dbReference>
<feature type="compositionally biased region" description="Basic and acidic residues" evidence="1">
    <location>
        <begin position="33"/>
        <end position="52"/>
    </location>
</feature>
<dbReference type="AlphaFoldDB" id="A0A7M7L0P7"/>
<protein>
    <submittedName>
        <fullName evidence="2">Uncharacterized protein</fullName>
    </submittedName>
</protein>
<name>A0A7M7L0P7_VARDE</name>
<dbReference type="EnsemblMetazoa" id="XM_022817718">
    <property type="protein sequence ID" value="XP_022673453"/>
    <property type="gene ID" value="LOC111255596"/>
</dbReference>
<feature type="compositionally biased region" description="Basic residues" evidence="1">
    <location>
        <begin position="1"/>
        <end position="10"/>
    </location>
</feature>
<dbReference type="GeneID" id="111255596"/>
<proteinExistence type="predicted"/>
<feature type="compositionally biased region" description="Basic residues" evidence="1">
    <location>
        <begin position="229"/>
        <end position="241"/>
    </location>
</feature>
<feature type="compositionally biased region" description="Basic and acidic residues" evidence="1">
    <location>
        <begin position="83"/>
        <end position="112"/>
    </location>
</feature>
<evidence type="ECO:0000313" key="3">
    <source>
        <dbReference type="Proteomes" id="UP000594260"/>
    </source>
</evidence>
<accession>A0A7M7L0P7</accession>
<feature type="compositionally biased region" description="Basic and acidic residues" evidence="1">
    <location>
        <begin position="201"/>
        <end position="228"/>
    </location>
</feature>
<evidence type="ECO:0000313" key="2">
    <source>
        <dbReference type="EnsemblMetazoa" id="XP_022673453"/>
    </source>
</evidence>
<dbReference type="InParanoid" id="A0A7M7L0P7"/>
<feature type="region of interest" description="Disordered" evidence="1">
    <location>
        <begin position="304"/>
        <end position="325"/>
    </location>
</feature>
<evidence type="ECO:0000256" key="1">
    <source>
        <dbReference type="SAM" id="MobiDB-lite"/>
    </source>
</evidence>
<dbReference type="KEGG" id="vde:111255596"/>
<dbReference type="Proteomes" id="UP000594260">
    <property type="component" value="Unplaced"/>
</dbReference>
<organism evidence="2 3">
    <name type="scientific">Varroa destructor</name>
    <name type="common">Honeybee mite</name>
    <dbReference type="NCBI Taxonomy" id="109461"/>
    <lineage>
        <taxon>Eukaryota</taxon>
        <taxon>Metazoa</taxon>
        <taxon>Ecdysozoa</taxon>
        <taxon>Arthropoda</taxon>
        <taxon>Chelicerata</taxon>
        <taxon>Arachnida</taxon>
        <taxon>Acari</taxon>
        <taxon>Parasitiformes</taxon>
        <taxon>Mesostigmata</taxon>
        <taxon>Gamasina</taxon>
        <taxon>Dermanyssoidea</taxon>
        <taxon>Varroidae</taxon>
        <taxon>Varroa</taxon>
    </lineage>
</organism>
<reference evidence="2" key="1">
    <citation type="submission" date="2021-01" db="UniProtKB">
        <authorList>
            <consortium name="EnsemblMetazoa"/>
        </authorList>
    </citation>
    <scope>IDENTIFICATION</scope>
</reference>
<keyword evidence="3" id="KW-1185">Reference proteome</keyword>
<feature type="region of interest" description="Disordered" evidence="1">
    <location>
        <begin position="1"/>
        <end position="286"/>
    </location>
</feature>
<feature type="compositionally biased region" description="Acidic residues" evidence="1">
    <location>
        <begin position="128"/>
        <end position="144"/>
    </location>
</feature>
<dbReference type="OrthoDB" id="10650544at2759"/>
<feature type="compositionally biased region" description="Basic and acidic residues" evidence="1">
    <location>
        <begin position="145"/>
        <end position="174"/>
    </location>
</feature>
<sequence length="325" mass="36038">MFRRKKHKPRLVPGPPPAPYLRTIPPEELPEPPAERIARLQLERQKSKDSKPAKTRKAKPGQADSRGRKDENDQFEEELSPFAKEEGTVEHEKTDAEATSKPKSTTKIDKDGPSSPPPVSVEIQIEPPLEELPIDIVGDGDEEDLIKGEDKKASKDTEQRDRKDGKKDDARVESDADVVAPNGAEGAVHEADGGVGDAPADEEHKEVSANGKTAKDETGALEIVETRKEKKRRGLFARRKKEPRDASTGTEKSGEPSGVDDESLGKGSFADNKGSDKKERGRRYLKRKDADKLPKLWIYFEMHERDHTQSTSSSDTDNESTHLVL</sequence>